<organism evidence="2 3">
    <name type="scientific">Lactococcus allomyrinae</name>
    <dbReference type="NCBI Taxonomy" id="2419773"/>
    <lineage>
        <taxon>Bacteria</taxon>
        <taxon>Bacillati</taxon>
        <taxon>Bacillota</taxon>
        <taxon>Bacilli</taxon>
        <taxon>Lactobacillales</taxon>
        <taxon>Streptococcaceae</taxon>
        <taxon>Lactococcus</taxon>
    </lineage>
</organism>
<evidence type="ECO:0000313" key="3">
    <source>
        <dbReference type="Proteomes" id="UP000269374"/>
    </source>
</evidence>
<dbReference type="Proteomes" id="UP000269374">
    <property type="component" value="Chromosome"/>
</dbReference>
<dbReference type="PROSITE" id="PS51819">
    <property type="entry name" value="VOC"/>
    <property type="match status" value="1"/>
</dbReference>
<feature type="domain" description="VOC" evidence="1">
    <location>
        <begin position="2"/>
        <end position="127"/>
    </location>
</feature>
<proteinExistence type="predicted"/>
<evidence type="ECO:0000313" key="2">
    <source>
        <dbReference type="EMBL" id="AYG01524.1"/>
    </source>
</evidence>
<dbReference type="PANTHER" id="PTHR36113:SF1">
    <property type="entry name" value="GLYOXALASE_BLEOMYCIN RESISTANCE PROTEIN_DIOXYGENASE"/>
    <property type="match status" value="1"/>
</dbReference>
<dbReference type="EMBL" id="CP032627">
    <property type="protein sequence ID" value="AYG01524.1"/>
    <property type="molecule type" value="Genomic_DNA"/>
</dbReference>
<sequence length="127" mass="14348">MKIEHIGLMVQDLEKMRQFYEHYFEASAGEKYHNPKTTFQSYFLSFADGARLEIGTKENSVSTDRNVVSTGYAHLAISVGSKDRVNQLAQQFQTDGFTIKSGPRTTGDGYYEAVVLDPEKNEIEITI</sequence>
<reference evidence="2 3" key="1">
    <citation type="submission" date="2018-09" db="EMBL/GenBank/DDBJ databases">
        <title>Genome sequencing of strain 1JSPR-7.</title>
        <authorList>
            <person name="Heo J."/>
            <person name="Kim S.-J."/>
            <person name="Kwon S.-W."/>
        </authorList>
    </citation>
    <scope>NUCLEOTIDE SEQUENCE [LARGE SCALE GENOMIC DNA]</scope>
    <source>
        <strain evidence="2 3">1JSPR-7</strain>
    </source>
</reference>
<dbReference type="InterPro" id="IPR037523">
    <property type="entry name" value="VOC_core"/>
</dbReference>
<evidence type="ECO:0000259" key="1">
    <source>
        <dbReference type="PROSITE" id="PS51819"/>
    </source>
</evidence>
<accession>A0A387BGY4</accession>
<name>A0A387BGY4_9LACT</name>
<dbReference type="InterPro" id="IPR051332">
    <property type="entry name" value="Fosfomycin_Res_Enzymes"/>
</dbReference>
<dbReference type="Gene3D" id="3.10.180.10">
    <property type="entry name" value="2,3-Dihydroxybiphenyl 1,2-Dioxygenase, domain 1"/>
    <property type="match status" value="1"/>
</dbReference>
<dbReference type="KEGG" id="lact:D7I46_10890"/>
<dbReference type="OrthoDB" id="9789012at2"/>
<dbReference type="Pfam" id="PF00903">
    <property type="entry name" value="Glyoxalase"/>
    <property type="match status" value="1"/>
</dbReference>
<dbReference type="InterPro" id="IPR029068">
    <property type="entry name" value="Glyas_Bleomycin-R_OHBP_Dase"/>
</dbReference>
<dbReference type="SUPFAM" id="SSF54593">
    <property type="entry name" value="Glyoxalase/Bleomycin resistance protein/Dihydroxybiphenyl dioxygenase"/>
    <property type="match status" value="1"/>
</dbReference>
<keyword evidence="3" id="KW-1185">Reference proteome</keyword>
<dbReference type="AlphaFoldDB" id="A0A387BGY4"/>
<dbReference type="InterPro" id="IPR004360">
    <property type="entry name" value="Glyas_Fos-R_dOase_dom"/>
</dbReference>
<protein>
    <submittedName>
        <fullName evidence="2">Glyoxalase</fullName>
    </submittedName>
</protein>
<dbReference type="RefSeq" id="WP_120772894.1">
    <property type="nucleotide sequence ID" value="NZ_CP032627.1"/>
</dbReference>
<dbReference type="PANTHER" id="PTHR36113">
    <property type="entry name" value="LYASE, PUTATIVE-RELATED-RELATED"/>
    <property type="match status" value="1"/>
</dbReference>
<gene>
    <name evidence="2" type="ORF">D7I46_10890</name>
</gene>